<protein>
    <submittedName>
        <fullName evidence="1">Uncharacterized protein</fullName>
    </submittedName>
</protein>
<accession>A0A6S6SAP5</accession>
<proteinExistence type="predicted"/>
<gene>
    <name evidence="1" type="ORF">HELGO_WM33862</name>
</gene>
<name>A0A6S6SAP5_9BACT</name>
<sequence length="96" mass="11106">MIELFFNITILILVLVAIDSLMSQNNDGFRVYLGTNKSPPKKKSLVYKSIAELEEYTFLSVIDTLLKRVLILIDLYTKLFWALADVKRELIIVKLK</sequence>
<dbReference type="EMBL" id="CACVAW010000016">
    <property type="protein sequence ID" value="CAA6804805.1"/>
    <property type="molecule type" value="Genomic_DNA"/>
</dbReference>
<dbReference type="AlphaFoldDB" id="A0A6S6SAP5"/>
<organism evidence="1">
    <name type="scientific">uncultured Campylobacterales bacterium</name>
    <dbReference type="NCBI Taxonomy" id="352960"/>
    <lineage>
        <taxon>Bacteria</taxon>
        <taxon>Pseudomonadati</taxon>
        <taxon>Campylobacterota</taxon>
        <taxon>Epsilonproteobacteria</taxon>
        <taxon>Campylobacterales</taxon>
        <taxon>environmental samples</taxon>
    </lineage>
</organism>
<evidence type="ECO:0000313" key="1">
    <source>
        <dbReference type="EMBL" id="CAA6804805.1"/>
    </source>
</evidence>
<reference evidence="1" key="1">
    <citation type="submission" date="2020-01" db="EMBL/GenBank/DDBJ databases">
        <authorList>
            <person name="Meier V. D."/>
            <person name="Meier V D."/>
        </authorList>
    </citation>
    <scope>NUCLEOTIDE SEQUENCE</scope>
    <source>
        <strain evidence="1">HLG_WM_MAG_12</strain>
    </source>
</reference>